<evidence type="ECO:0000256" key="5">
    <source>
        <dbReference type="ARBA" id="ARBA00022448"/>
    </source>
</evidence>
<evidence type="ECO:0000256" key="2">
    <source>
        <dbReference type="ARBA" id="ARBA00004651"/>
    </source>
</evidence>
<evidence type="ECO:0000256" key="8">
    <source>
        <dbReference type="ARBA" id="ARBA00022692"/>
    </source>
</evidence>
<sequence>MEGHYGEMSRSEQELHKQFRREITRLVIPSVLQMVIGNSFSLLNTIMVGRLGDTAIAVVAATGQIGFILSMILSAVYGITAYITQFHGKRDQESVKKAFGLMLLSSVLVTLTLLIIIMLFRSSLLSLFVNDPQAAAYGVQYLSVLMVVYLINSFKDVYGQALGAIGRNKLTLVVGLIAMSLNAVLDYALIYGKLGFASYGIQGAAWATLAASVLSTLLLLGYVYGKKYYFHITMKELLQSFNLSFAKKIYATTLPLILHEGLWSVGNMLYAVAFGYMGVSALATFQLARTFNGYFMMVIFGFAYAAKVMIGQKLAQDDSREALIYAKKFTRLSVAASVVVSALILSLNPVMLRLFSHTSSDVQTALHHIMIIQAAVMSLYFLNNVWIVGMFRAGGDNVYTMRLIGVTTWVIALPLVFAGAYLFHWPIEVVYFMFAMEEISKAFIGYFRYRSKRWANNLISTMDEEREVA</sequence>
<dbReference type="OrthoDB" id="9780160at2"/>
<dbReference type="InterPro" id="IPR048279">
    <property type="entry name" value="MdtK-like"/>
</dbReference>
<evidence type="ECO:0000313" key="14">
    <source>
        <dbReference type="EMBL" id="AZN41481.1"/>
    </source>
</evidence>
<dbReference type="GO" id="GO:0006811">
    <property type="term" value="P:monoatomic ion transport"/>
    <property type="evidence" value="ECO:0007669"/>
    <property type="project" value="UniProtKB-KW"/>
</dbReference>
<feature type="transmembrane region" description="Helical" evidence="13">
    <location>
        <begin position="55"/>
        <end position="77"/>
    </location>
</feature>
<dbReference type="AlphaFoldDB" id="A0A3Q8X697"/>
<protein>
    <recommendedName>
        <fullName evidence="4">Probable multidrug resistance protein NorM</fullName>
    </recommendedName>
    <alternativeName>
        <fullName evidence="12">Multidrug-efflux transporter</fullName>
    </alternativeName>
</protein>
<reference evidence="15" key="1">
    <citation type="submission" date="2018-12" db="EMBL/GenBank/DDBJ databases">
        <title>Genome sequence of Peanibacillus sp.</title>
        <authorList>
            <person name="Subramani G."/>
            <person name="Srinivasan S."/>
            <person name="Kim M.K."/>
        </authorList>
    </citation>
    <scope>NUCLEOTIDE SEQUENCE [LARGE SCALE GENOMIC DNA]</scope>
    <source>
        <strain evidence="15">18JY67-1</strain>
    </source>
</reference>
<feature type="transmembrane region" description="Helical" evidence="13">
    <location>
        <begin position="26"/>
        <end position="49"/>
    </location>
</feature>
<evidence type="ECO:0000256" key="13">
    <source>
        <dbReference type="SAM" id="Phobius"/>
    </source>
</evidence>
<dbReference type="EMBL" id="CP034437">
    <property type="protein sequence ID" value="AZN41481.1"/>
    <property type="molecule type" value="Genomic_DNA"/>
</dbReference>
<name>A0A3Q8X697_9BACL</name>
<dbReference type="PIRSF" id="PIRSF006603">
    <property type="entry name" value="DinF"/>
    <property type="match status" value="1"/>
</dbReference>
<dbReference type="GO" id="GO:0015297">
    <property type="term" value="F:antiporter activity"/>
    <property type="evidence" value="ECO:0007669"/>
    <property type="project" value="UniProtKB-KW"/>
</dbReference>
<evidence type="ECO:0000256" key="12">
    <source>
        <dbReference type="ARBA" id="ARBA00031636"/>
    </source>
</evidence>
<keyword evidence="15" id="KW-1185">Reference proteome</keyword>
<dbReference type="GO" id="GO:0005886">
    <property type="term" value="C:plasma membrane"/>
    <property type="evidence" value="ECO:0007669"/>
    <property type="project" value="UniProtKB-SubCell"/>
</dbReference>
<feature type="transmembrane region" description="Helical" evidence="13">
    <location>
        <begin position="403"/>
        <end position="423"/>
    </location>
</feature>
<feature type="transmembrane region" description="Helical" evidence="13">
    <location>
        <begin position="294"/>
        <end position="311"/>
    </location>
</feature>
<accession>A0A3Q8X697</accession>
<dbReference type="Pfam" id="PF01554">
    <property type="entry name" value="MatE"/>
    <property type="match status" value="2"/>
</dbReference>
<evidence type="ECO:0000313" key="15">
    <source>
        <dbReference type="Proteomes" id="UP000272528"/>
    </source>
</evidence>
<comment type="subcellular location">
    <subcellularLocation>
        <location evidence="2">Cell membrane</location>
        <topology evidence="2">Multi-pass membrane protein</topology>
    </subcellularLocation>
</comment>
<feature type="transmembrane region" description="Helical" evidence="13">
    <location>
        <begin position="172"/>
        <end position="192"/>
    </location>
</feature>
<proteinExistence type="inferred from homology"/>
<organism evidence="14 15">
    <name type="scientific">Paenibacillus albus</name>
    <dbReference type="NCBI Taxonomy" id="2495582"/>
    <lineage>
        <taxon>Bacteria</taxon>
        <taxon>Bacillati</taxon>
        <taxon>Bacillota</taxon>
        <taxon>Bacilli</taxon>
        <taxon>Bacillales</taxon>
        <taxon>Paenibacillaceae</taxon>
        <taxon>Paenibacillus</taxon>
    </lineage>
</organism>
<gene>
    <name evidence="14" type="ORF">EJC50_18735</name>
</gene>
<dbReference type="PANTHER" id="PTHR43298:SF2">
    <property type="entry name" value="FMN_FAD EXPORTER YEEO-RELATED"/>
    <property type="match status" value="1"/>
</dbReference>
<evidence type="ECO:0000256" key="6">
    <source>
        <dbReference type="ARBA" id="ARBA00022449"/>
    </source>
</evidence>
<dbReference type="GO" id="GO:0042910">
    <property type="term" value="F:xenobiotic transmembrane transporter activity"/>
    <property type="evidence" value="ECO:0007669"/>
    <property type="project" value="InterPro"/>
</dbReference>
<keyword evidence="7" id="KW-1003">Cell membrane</keyword>
<dbReference type="InterPro" id="IPR050222">
    <property type="entry name" value="MATE_MdtK"/>
</dbReference>
<dbReference type="KEGG" id="palb:EJC50_18735"/>
<feature type="transmembrane region" description="Helical" evidence="13">
    <location>
        <begin position="371"/>
        <end position="391"/>
    </location>
</feature>
<feature type="transmembrane region" description="Helical" evidence="13">
    <location>
        <begin position="204"/>
        <end position="225"/>
    </location>
</feature>
<comment type="similarity">
    <text evidence="3">Belongs to the multi antimicrobial extrusion (MATE) (TC 2.A.66.1) family.</text>
</comment>
<dbReference type="Proteomes" id="UP000272528">
    <property type="component" value="Chromosome"/>
</dbReference>
<feature type="transmembrane region" description="Helical" evidence="13">
    <location>
        <begin position="134"/>
        <end position="151"/>
    </location>
</feature>
<keyword evidence="8 13" id="KW-0812">Transmembrane</keyword>
<dbReference type="PANTHER" id="PTHR43298">
    <property type="entry name" value="MULTIDRUG RESISTANCE PROTEIN NORM-RELATED"/>
    <property type="match status" value="1"/>
</dbReference>
<evidence type="ECO:0000256" key="7">
    <source>
        <dbReference type="ARBA" id="ARBA00022475"/>
    </source>
</evidence>
<evidence type="ECO:0000256" key="10">
    <source>
        <dbReference type="ARBA" id="ARBA00023065"/>
    </source>
</evidence>
<keyword evidence="6" id="KW-0050">Antiport</keyword>
<dbReference type="NCBIfam" id="TIGR00797">
    <property type="entry name" value="matE"/>
    <property type="match status" value="1"/>
</dbReference>
<keyword evidence="5" id="KW-0813">Transport</keyword>
<keyword evidence="9 13" id="KW-1133">Transmembrane helix</keyword>
<comment type="function">
    <text evidence="1">Multidrug efflux pump.</text>
</comment>
<evidence type="ECO:0000256" key="11">
    <source>
        <dbReference type="ARBA" id="ARBA00023136"/>
    </source>
</evidence>
<evidence type="ECO:0000256" key="1">
    <source>
        <dbReference type="ARBA" id="ARBA00003408"/>
    </source>
</evidence>
<evidence type="ECO:0000256" key="3">
    <source>
        <dbReference type="ARBA" id="ARBA00010199"/>
    </source>
</evidence>
<dbReference type="InterPro" id="IPR002528">
    <property type="entry name" value="MATE_fam"/>
</dbReference>
<feature type="transmembrane region" description="Helical" evidence="13">
    <location>
        <begin position="98"/>
        <end position="122"/>
    </location>
</feature>
<keyword evidence="10" id="KW-0406">Ion transport</keyword>
<keyword evidence="11 13" id="KW-0472">Membrane</keyword>
<feature type="transmembrane region" description="Helical" evidence="13">
    <location>
        <begin position="332"/>
        <end position="351"/>
    </location>
</feature>
<evidence type="ECO:0000256" key="4">
    <source>
        <dbReference type="ARBA" id="ARBA00020268"/>
    </source>
</evidence>
<evidence type="ECO:0000256" key="9">
    <source>
        <dbReference type="ARBA" id="ARBA00022989"/>
    </source>
</evidence>